<evidence type="ECO:0000256" key="8">
    <source>
        <dbReference type="ARBA" id="ARBA00023242"/>
    </source>
</evidence>
<keyword evidence="5" id="KW-0238">DNA-binding</keyword>
<keyword evidence="3" id="KW-0862">Zinc</keyword>
<dbReference type="Gene3D" id="1.10.565.10">
    <property type="entry name" value="Retinoid X Receptor"/>
    <property type="match status" value="1"/>
</dbReference>
<dbReference type="GO" id="GO:0000122">
    <property type="term" value="P:negative regulation of transcription by RNA polymerase II"/>
    <property type="evidence" value="ECO:0007669"/>
    <property type="project" value="TreeGrafter"/>
</dbReference>
<dbReference type="GO" id="GO:0045944">
    <property type="term" value="P:positive regulation of transcription by RNA polymerase II"/>
    <property type="evidence" value="ECO:0007669"/>
    <property type="project" value="TreeGrafter"/>
</dbReference>
<evidence type="ECO:0000256" key="6">
    <source>
        <dbReference type="ARBA" id="ARBA00023163"/>
    </source>
</evidence>
<dbReference type="GO" id="GO:0030154">
    <property type="term" value="P:cell differentiation"/>
    <property type="evidence" value="ECO:0007669"/>
    <property type="project" value="TreeGrafter"/>
</dbReference>
<dbReference type="EMBL" id="CAJPVJ010001532">
    <property type="protein sequence ID" value="CAG2164885.1"/>
    <property type="molecule type" value="Genomic_DNA"/>
</dbReference>
<feature type="domain" description="Nuclear receptor" evidence="9">
    <location>
        <begin position="1"/>
        <end position="43"/>
    </location>
</feature>
<dbReference type="GO" id="GO:0004879">
    <property type="term" value="F:nuclear receptor activity"/>
    <property type="evidence" value="ECO:0007669"/>
    <property type="project" value="TreeGrafter"/>
</dbReference>
<keyword evidence="2" id="KW-0863">Zinc-finger</keyword>
<keyword evidence="7" id="KW-0675">Receptor</keyword>
<evidence type="ECO:0000259" key="9">
    <source>
        <dbReference type="PROSITE" id="PS51030"/>
    </source>
</evidence>
<keyword evidence="8" id="KW-0539">Nucleus</keyword>
<name>A0A7R9LLV4_9ACAR</name>
<evidence type="ECO:0000313" key="10">
    <source>
        <dbReference type="EMBL" id="CAD7644010.1"/>
    </source>
</evidence>
<keyword evidence="6" id="KW-0804">Transcription</keyword>
<evidence type="ECO:0000256" key="2">
    <source>
        <dbReference type="ARBA" id="ARBA00022771"/>
    </source>
</evidence>
<dbReference type="SUPFAM" id="SSF57716">
    <property type="entry name" value="Glucocorticoid receptor-like (DNA-binding domain)"/>
    <property type="match status" value="1"/>
</dbReference>
<dbReference type="Proteomes" id="UP000728032">
    <property type="component" value="Unassembled WGS sequence"/>
</dbReference>
<evidence type="ECO:0000256" key="4">
    <source>
        <dbReference type="ARBA" id="ARBA00023015"/>
    </source>
</evidence>
<dbReference type="InterPro" id="IPR050234">
    <property type="entry name" value="Nuclear_hormone_rcpt_NR1"/>
</dbReference>
<keyword evidence="11" id="KW-1185">Reference proteome</keyword>
<sequence>MVRPLGCPSDGKCRITRITRKYCPKCRLEKCLEIGMRQKYNRRKQLADNNAVNMNEIIESDYNLTNTTESETLLLQSWNRIIIPVFNEMTDYSTLNELENNRISELTTATNIFNYPLNRVAKARLEYLIRDTIKFSKSLVSFANTCPEDQLSLIKHGCTEMLSMRFLAYYNVDKEMYYVNLDNKTTLRVKLDQFLAEISAELNSDPIVMDLA</sequence>
<dbReference type="EMBL" id="OC916357">
    <property type="protein sequence ID" value="CAD7644010.1"/>
    <property type="molecule type" value="Genomic_DNA"/>
</dbReference>
<evidence type="ECO:0000256" key="1">
    <source>
        <dbReference type="ARBA" id="ARBA00022723"/>
    </source>
</evidence>
<evidence type="ECO:0000256" key="3">
    <source>
        <dbReference type="ARBA" id="ARBA00022833"/>
    </source>
</evidence>
<dbReference type="OrthoDB" id="6528406at2759"/>
<dbReference type="InterPro" id="IPR035500">
    <property type="entry name" value="NHR-like_dom_sf"/>
</dbReference>
<dbReference type="PROSITE" id="PS51030">
    <property type="entry name" value="NUCLEAR_REC_DBD_2"/>
    <property type="match status" value="1"/>
</dbReference>
<dbReference type="Pfam" id="PF00105">
    <property type="entry name" value="zf-C4"/>
    <property type="match status" value="1"/>
</dbReference>
<dbReference type="GO" id="GO:0000978">
    <property type="term" value="F:RNA polymerase II cis-regulatory region sequence-specific DNA binding"/>
    <property type="evidence" value="ECO:0007669"/>
    <property type="project" value="TreeGrafter"/>
</dbReference>
<dbReference type="SUPFAM" id="SSF48508">
    <property type="entry name" value="Nuclear receptor ligand-binding domain"/>
    <property type="match status" value="1"/>
</dbReference>
<accession>A0A7R9LLV4</accession>
<reference evidence="10" key="1">
    <citation type="submission" date="2020-11" db="EMBL/GenBank/DDBJ databases">
        <authorList>
            <person name="Tran Van P."/>
        </authorList>
    </citation>
    <scope>NUCLEOTIDE SEQUENCE</scope>
</reference>
<gene>
    <name evidence="10" type="ORF">ONB1V03_LOCUS4432</name>
</gene>
<evidence type="ECO:0000256" key="5">
    <source>
        <dbReference type="ARBA" id="ARBA00023125"/>
    </source>
</evidence>
<dbReference type="InterPro" id="IPR001628">
    <property type="entry name" value="Znf_hrmn_rcpt"/>
</dbReference>
<keyword evidence="1" id="KW-0479">Metal-binding</keyword>
<evidence type="ECO:0000256" key="7">
    <source>
        <dbReference type="ARBA" id="ARBA00023170"/>
    </source>
</evidence>
<organism evidence="10">
    <name type="scientific">Oppiella nova</name>
    <dbReference type="NCBI Taxonomy" id="334625"/>
    <lineage>
        <taxon>Eukaryota</taxon>
        <taxon>Metazoa</taxon>
        <taxon>Ecdysozoa</taxon>
        <taxon>Arthropoda</taxon>
        <taxon>Chelicerata</taxon>
        <taxon>Arachnida</taxon>
        <taxon>Acari</taxon>
        <taxon>Acariformes</taxon>
        <taxon>Sarcoptiformes</taxon>
        <taxon>Oribatida</taxon>
        <taxon>Brachypylina</taxon>
        <taxon>Oppioidea</taxon>
        <taxon>Oppiidae</taxon>
        <taxon>Oppiella</taxon>
    </lineage>
</organism>
<dbReference type="PANTHER" id="PTHR24082">
    <property type="entry name" value="NUCLEAR HORMONE RECEPTOR"/>
    <property type="match status" value="1"/>
</dbReference>
<protein>
    <recommendedName>
        <fullName evidence="9">Nuclear receptor domain-containing protein</fullName>
    </recommendedName>
</protein>
<dbReference type="InterPro" id="IPR013088">
    <property type="entry name" value="Znf_NHR/GATA"/>
</dbReference>
<dbReference type="GO" id="GO:0008270">
    <property type="term" value="F:zinc ion binding"/>
    <property type="evidence" value="ECO:0007669"/>
    <property type="project" value="UniProtKB-KW"/>
</dbReference>
<dbReference type="PANTHER" id="PTHR24082:SF283">
    <property type="entry name" value="NUCLEAR HORMONE RECEPTOR HR96"/>
    <property type="match status" value="1"/>
</dbReference>
<dbReference type="AlphaFoldDB" id="A0A7R9LLV4"/>
<keyword evidence="4" id="KW-0805">Transcription regulation</keyword>
<proteinExistence type="predicted"/>
<evidence type="ECO:0000313" key="11">
    <source>
        <dbReference type="Proteomes" id="UP000728032"/>
    </source>
</evidence>
<dbReference type="Gene3D" id="3.30.50.10">
    <property type="entry name" value="Erythroid Transcription Factor GATA-1, subunit A"/>
    <property type="match status" value="1"/>
</dbReference>